<dbReference type="Proteomes" id="UP000055048">
    <property type="component" value="Unassembled WGS sequence"/>
</dbReference>
<comment type="caution">
    <text evidence="2">The sequence shown here is derived from an EMBL/GenBank/DDBJ whole genome shotgun (WGS) entry which is preliminary data.</text>
</comment>
<name>A0A0V0T436_9BILA</name>
<protein>
    <submittedName>
        <fullName evidence="2">Uncharacterized protein</fullName>
    </submittedName>
</protein>
<organism evidence="2 3">
    <name type="scientific">Trichinella murrelli</name>
    <dbReference type="NCBI Taxonomy" id="144512"/>
    <lineage>
        <taxon>Eukaryota</taxon>
        <taxon>Metazoa</taxon>
        <taxon>Ecdysozoa</taxon>
        <taxon>Nematoda</taxon>
        <taxon>Enoplea</taxon>
        <taxon>Dorylaimia</taxon>
        <taxon>Trichinellida</taxon>
        <taxon>Trichinellidae</taxon>
        <taxon>Trichinella</taxon>
    </lineage>
</organism>
<feature type="transmembrane region" description="Helical" evidence="1">
    <location>
        <begin position="167"/>
        <end position="188"/>
    </location>
</feature>
<accession>A0A0V0T436</accession>
<keyword evidence="3" id="KW-1185">Reference proteome</keyword>
<sequence>MLAYHLSGPTKALYQDVDCLGVVLWSEGDSFDGVSRRPFNVGQQVGEFGGIVQVTPFVHICLELRPKGREFQHFPCKLRKSHLGGYEFPSNPLPGAVPGGLPRMFDKGICVKSCVKLTLVPFVIRKLEVLLQHSRFFKQIIQYSDITPGMGADLYIKREISNRPQQLFTIHVFVAGIGTYGIIFQALINKAAVLEVYLNPQTIFCNFETALIPVIQGSS</sequence>
<evidence type="ECO:0000313" key="3">
    <source>
        <dbReference type="Proteomes" id="UP000055048"/>
    </source>
</evidence>
<keyword evidence="1" id="KW-1133">Transmembrane helix</keyword>
<keyword evidence="1" id="KW-0812">Transmembrane</keyword>
<proteinExistence type="predicted"/>
<dbReference type="EMBL" id="JYDJ01000863">
    <property type="protein sequence ID" value="KRX33235.1"/>
    <property type="molecule type" value="Genomic_DNA"/>
</dbReference>
<gene>
    <name evidence="2" type="ORF">T05_1898</name>
</gene>
<evidence type="ECO:0000256" key="1">
    <source>
        <dbReference type="SAM" id="Phobius"/>
    </source>
</evidence>
<reference evidence="2 3" key="1">
    <citation type="submission" date="2015-01" db="EMBL/GenBank/DDBJ databases">
        <title>Evolution of Trichinella species and genotypes.</title>
        <authorList>
            <person name="Korhonen P.K."/>
            <person name="Edoardo P."/>
            <person name="Giuseppe L.R."/>
            <person name="Gasser R.B."/>
        </authorList>
    </citation>
    <scope>NUCLEOTIDE SEQUENCE [LARGE SCALE GENOMIC DNA]</scope>
    <source>
        <strain evidence="2">ISS417</strain>
    </source>
</reference>
<keyword evidence="1" id="KW-0472">Membrane</keyword>
<dbReference type="AlphaFoldDB" id="A0A0V0T436"/>
<evidence type="ECO:0000313" key="2">
    <source>
        <dbReference type="EMBL" id="KRX33235.1"/>
    </source>
</evidence>